<dbReference type="OrthoDB" id="9787061at2"/>
<dbReference type="Pfam" id="PF21948">
    <property type="entry name" value="LplA-B_cat"/>
    <property type="match status" value="1"/>
</dbReference>
<evidence type="ECO:0000256" key="4">
    <source>
        <dbReference type="ARBA" id="ARBA00023315"/>
    </source>
</evidence>
<comment type="catalytic activity">
    <reaction evidence="6 7">
        <text>octanoyl-[ACP] + L-lysyl-[protein] = N(6)-octanoyl-L-lysyl-[protein] + holo-[ACP] + H(+)</text>
        <dbReference type="Rhea" id="RHEA:17665"/>
        <dbReference type="Rhea" id="RHEA-COMP:9636"/>
        <dbReference type="Rhea" id="RHEA-COMP:9685"/>
        <dbReference type="Rhea" id="RHEA-COMP:9752"/>
        <dbReference type="Rhea" id="RHEA-COMP:9928"/>
        <dbReference type="ChEBI" id="CHEBI:15378"/>
        <dbReference type="ChEBI" id="CHEBI:29969"/>
        <dbReference type="ChEBI" id="CHEBI:64479"/>
        <dbReference type="ChEBI" id="CHEBI:78463"/>
        <dbReference type="ChEBI" id="CHEBI:78809"/>
        <dbReference type="EC" id="2.3.1.181"/>
    </reaction>
</comment>
<dbReference type="RefSeq" id="WP_092018684.1">
    <property type="nucleotide sequence ID" value="NZ_FOXH01000012.1"/>
</dbReference>
<evidence type="ECO:0000313" key="12">
    <source>
        <dbReference type="EMBL" id="SFQ22548.1"/>
    </source>
</evidence>
<accession>A0A1I5WSL3</accession>
<dbReference type="GO" id="GO:0033819">
    <property type="term" value="F:lipoyl(octanoyl) transferase activity"/>
    <property type="evidence" value="ECO:0007669"/>
    <property type="project" value="UniProtKB-EC"/>
</dbReference>
<dbReference type="AlphaFoldDB" id="A0A1I5WSL3"/>
<dbReference type="PANTHER" id="PTHR10993:SF12">
    <property type="entry name" value="OCTANOYLTRANSFERASE"/>
    <property type="match status" value="1"/>
</dbReference>
<dbReference type="HAMAP" id="MF_00013">
    <property type="entry name" value="LipB"/>
    <property type="match status" value="1"/>
</dbReference>
<evidence type="ECO:0000256" key="5">
    <source>
        <dbReference type="ARBA" id="ARBA00024732"/>
    </source>
</evidence>
<dbReference type="PROSITE" id="PS01313">
    <property type="entry name" value="LIPB"/>
    <property type="match status" value="1"/>
</dbReference>
<feature type="domain" description="BPL/LPL catalytic" evidence="11">
    <location>
        <begin position="46"/>
        <end position="234"/>
    </location>
</feature>
<evidence type="ECO:0000256" key="10">
    <source>
        <dbReference type="PIRSR" id="PIRSR016262-3"/>
    </source>
</evidence>
<dbReference type="UniPathway" id="UPA00538">
    <property type="reaction ID" value="UER00592"/>
</dbReference>
<evidence type="ECO:0000256" key="9">
    <source>
        <dbReference type="PIRSR" id="PIRSR016262-2"/>
    </source>
</evidence>
<dbReference type="EMBL" id="FOXH01000012">
    <property type="protein sequence ID" value="SFQ22548.1"/>
    <property type="molecule type" value="Genomic_DNA"/>
</dbReference>
<dbReference type="InterPro" id="IPR000544">
    <property type="entry name" value="Octanoyltransferase"/>
</dbReference>
<dbReference type="PIRSF" id="PIRSF016262">
    <property type="entry name" value="LPLase"/>
    <property type="match status" value="1"/>
</dbReference>
<comment type="miscellaneous">
    <text evidence="6">In the reaction, the free carboxyl group of octanoic acid is attached via an amide linkage to the epsilon-amino group of a specific lysine residue of lipoyl domains of lipoate-dependent enzymes.</text>
</comment>
<name>A0A1I5WSL3_9BACT</name>
<feature type="site" description="Lowers pKa of active site Cys" evidence="6 10">
    <location>
        <position position="161"/>
    </location>
</feature>
<evidence type="ECO:0000256" key="1">
    <source>
        <dbReference type="ARBA" id="ARBA00004821"/>
    </source>
</evidence>
<dbReference type="Gene3D" id="3.30.930.10">
    <property type="entry name" value="Bira Bifunctional Protein, Domain 2"/>
    <property type="match status" value="1"/>
</dbReference>
<dbReference type="InterPro" id="IPR020605">
    <property type="entry name" value="Octanoyltransferase_CS"/>
</dbReference>
<evidence type="ECO:0000259" key="11">
    <source>
        <dbReference type="PROSITE" id="PS51733"/>
    </source>
</evidence>
<keyword evidence="3 6" id="KW-0808">Transferase</keyword>
<dbReference type="PROSITE" id="PS51733">
    <property type="entry name" value="BPL_LPL_CATALYTIC"/>
    <property type="match status" value="1"/>
</dbReference>
<dbReference type="SUPFAM" id="SSF55681">
    <property type="entry name" value="Class II aaRS and biotin synthetases"/>
    <property type="match status" value="1"/>
</dbReference>
<sequence>MQNKRVSFQDMGVIEYKRAWDYQEKLLADIVAQKILNRDLPENQKNETPNFLLFCEHPNVYTLGKSGKPENLLLDEEGLNNNNAEYYKINRGGDITYHGIGQLVGYPVIDLDNFFQDIHKYMRFLEEAIIRTCAEYGVDAGRIDGLTGVWIDYAEQKNPRKICAMGVKASRWVTMHGFALNVNTDLNYFNHIVPCGIDDKAVTSLEKELGKKTDFKEVSLKVKIHLADLFEMEII</sequence>
<dbReference type="InterPro" id="IPR045864">
    <property type="entry name" value="aa-tRNA-synth_II/BPL/LPL"/>
</dbReference>
<dbReference type="NCBIfam" id="NF010925">
    <property type="entry name" value="PRK14345.1"/>
    <property type="match status" value="1"/>
</dbReference>
<evidence type="ECO:0000256" key="7">
    <source>
        <dbReference type="PIRNR" id="PIRNR016262"/>
    </source>
</evidence>
<dbReference type="GO" id="GO:0009249">
    <property type="term" value="P:protein lipoylation"/>
    <property type="evidence" value="ECO:0007669"/>
    <property type="project" value="InterPro"/>
</dbReference>
<dbReference type="PANTHER" id="PTHR10993">
    <property type="entry name" value="OCTANOYLTRANSFERASE"/>
    <property type="match status" value="1"/>
</dbReference>
<evidence type="ECO:0000256" key="6">
    <source>
        <dbReference type="HAMAP-Rule" id="MF_00013"/>
    </source>
</evidence>
<dbReference type="STRING" id="1079859.SAMN04515674_112147"/>
<comment type="subcellular location">
    <subcellularLocation>
        <location evidence="6">Cytoplasm</location>
    </subcellularLocation>
</comment>
<feature type="binding site" evidence="6 9">
    <location>
        <begin position="177"/>
        <end position="179"/>
    </location>
    <ligand>
        <name>substrate</name>
    </ligand>
</feature>
<proteinExistence type="inferred from homology"/>
<dbReference type="FunFam" id="3.30.930.10:FF:000035">
    <property type="entry name" value="Putative lipoyltransferase 2, mitochondrial"/>
    <property type="match status" value="1"/>
</dbReference>
<dbReference type="NCBIfam" id="TIGR00214">
    <property type="entry name" value="lipB"/>
    <property type="match status" value="1"/>
</dbReference>
<evidence type="ECO:0000256" key="3">
    <source>
        <dbReference type="ARBA" id="ARBA00022679"/>
    </source>
</evidence>
<comment type="function">
    <text evidence="5 6 7">Catalyzes the transfer of endogenously produced octanoic acid from octanoyl-acyl-carrier-protein onto the lipoyl domains of lipoate-dependent enzymes. Lipoyl-ACP can also act as a substrate although octanoyl-ACP is likely to be the physiological substrate.</text>
</comment>
<keyword evidence="13" id="KW-1185">Reference proteome</keyword>
<evidence type="ECO:0000256" key="8">
    <source>
        <dbReference type="PIRSR" id="PIRSR016262-1"/>
    </source>
</evidence>
<feature type="binding site" evidence="6 9">
    <location>
        <begin position="164"/>
        <end position="166"/>
    </location>
    <ligand>
        <name>substrate</name>
    </ligand>
</feature>
<dbReference type="CDD" id="cd16444">
    <property type="entry name" value="LipB"/>
    <property type="match status" value="1"/>
</dbReference>
<gene>
    <name evidence="6" type="primary">lipB</name>
    <name evidence="12" type="ORF">SAMN04515674_112147</name>
</gene>
<dbReference type="Proteomes" id="UP000199306">
    <property type="component" value="Unassembled WGS sequence"/>
</dbReference>
<dbReference type="EC" id="2.3.1.181" evidence="6 7"/>
<protein>
    <recommendedName>
        <fullName evidence="6 7">Octanoyltransferase</fullName>
        <ecNumber evidence="6 7">2.3.1.181</ecNumber>
    </recommendedName>
    <alternativeName>
        <fullName evidence="6">Lipoate-protein ligase B</fullName>
    </alternativeName>
    <alternativeName>
        <fullName evidence="6">Lipoyl/octanoyl transferase</fullName>
    </alternativeName>
    <alternativeName>
        <fullName evidence="6">Octanoyl-[acyl-carrier-protein]-protein N-octanoyltransferase</fullName>
    </alternativeName>
</protein>
<reference evidence="12 13" key="1">
    <citation type="submission" date="2016-10" db="EMBL/GenBank/DDBJ databases">
        <authorList>
            <person name="de Groot N.N."/>
        </authorList>
    </citation>
    <scope>NUCLEOTIDE SEQUENCE [LARGE SCALE GENOMIC DNA]</scope>
    <source>
        <strain evidence="13">E92,LMG 26720,CCM 7988</strain>
    </source>
</reference>
<evidence type="ECO:0000313" key="13">
    <source>
        <dbReference type="Proteomes" id="UP000199306"/>
    </source>
</evidence>
<feature type="binding site" evidence="6 9">
    <location>
        <begin position="91"/>
        <end position="98"/>
    </location>
    <ligand>
        <name>substrate</name>
    </ligand>
</feature>
<comment type="pathway">
    <text evidence="1 6 7">Protein modification; protein lipoylation via endogenous pathway; protein N(6)-(lipoyl)lysine from octanoyl-[acyl-carrier-protein]: step 1/2.</text>
</comment>
<comment type="similarity">
    <text evidence="6 7">Belongs to the LipB family.</text>
</comment>
<evidence type="ECO:0000256" key="2">
    <source>
        <dbReference type="ARBA" id="ARBA00022490"/>
    </source>
</evidence>
<dbReference type="GO" id="GO:0005737">
    <property type="term" value="C:cytoplasm"/>
    <property type="evidence" value="ECO:0007669"/>
    <property type="project" value="UniProtKB-SubCell"/>
</dbReference>
<feature type="active site" description="Acyl-thioester intermediate" evidence="6 8">
    <location>
        <position position="195"/>
    </location>
</feature>
<keyword evidence="4 6" id="KW-0012">Acyltransferase</keyword>
<dbReference type="InterPro" id="IPR004143">
    <property type="entry name" value="BPL_LPL_catalytic"/>
</dbReference>
<keyword evidence="2 6" id="KW-0963">Cytoplasm</keyword>
<organism evidence="12 13">
    <name type="scientific">Pseudarcicella hirudinis</name>
    <dbReference type="NCBI Taxonomy" id="1079859"/>
    <lineage>
        <taxon>Bacteria</taxon>
        <taxon>Pseudomonadati</taxon>
        <taxon>Bacteroidota</taxon>
        <taxon>Cytophagia</taxon>
        <taxon>Cytophagales</taxon>
        <taxon>Flectobacillaceae</taxon>
        <taxon>Pseudarcicella</taxon>
    </lineage>
</organism>